<sequence length="153" mass="15381">MVAAVATAFKADALAGGLGEGADHLRGNGLGTGGVEHGLGALGIGLGLVPDGLEAVDAVFQGRIVDAGHARLNGVVEALEAKFGFGGAFVQFGDVLAAAFGLLLPPIENAGEDGFQPLGLEKLVFEVTGDKLVELVHRHGQALASGRPLPCLH</sequence>
<proteinExistence type="predicted"/>
<keyword evidence="2" id="KW-1185">Reference proteome</keyword>
<dbReference type="Proteomes" id="UP001314635">
    <property type="component" value="Unassembled WGS sequence"/>
</dbReference>
<dbReference type="RefSeq" id="WP_038313304.1">
    <property type="nucleotide sequence ID" value="NZ_JAFCLK010000025.1"/>
</dbReference>
<dbReference type="EMBL" id="JAFCLK010000025">
    <property type="protein sequence ID" value="MBR1138978.1"/>
    <property type="molecule type" value="Genomic_DNA"/>
</dbReference>
<evidence type="ECO:0000313" key="1">
    <source>
        <dbReference type="EMBL" id="MBR1138978.1"/>
    </source>
</evidence>
<name>A0ABS5GCA9_9BRAD</name>
<gene>
    <name evidence="1" type="ORF">JQ619_24760</name>
</gene>
<organism evidence="1 2">
    <name type="scientific">Bradyrhizobium denitrificans</name>
    <dbReference type="NCBI Taxonomy" id="2734912"/>
    <lineage>
        <taxon>Bacteria</taxon>
        <taxon>Pseudomonadati</taxon>
        <taxon>Pseudomonadota</taxon>
        <taxon>Alphaproteobacteria</taxon>
        <taxon>Hyphomicrobiales</taxon>
        <taxon>Nitrobacteraceae</taxon>
        <taxon>Bradyrhizobium</taxon>
    </lineage>
</organism>
<reference evidence="2" key="1">
    <citation type="journal article" date="2021" name="ISME J.">
        <title>Evolutionary origin and ecological implication of a unique nif island in free-living Bradyrhizobium lineages.</title>
        <authorList>
            <person name="Tao J."/>
        </authorList>
    </citation>
    <scope>NUCLEOTIDE SEQUENCE [LARGE SCALE GENOMIC DNA]</scope>
    <source>
        <strain evidence="2">SZCCT0094</strain>
    </source>
</reference>
<accession>A0ABS5GCA9</accession>
<comment type="caution">
    <text evidence="1">The sequence shown here is derived from an EMBL/GenBank/DDBJ whole genome shotgun (WGS) entry which is preliminary data.</text>
</comment>
<evidence type="ECO:0000313" key="2">
    <source>
        <dbReference type="Proteomes" id="UP001314635"/>
    </source>
</evidence>
<protein>
    <submittedName>
        <fullName evidence="1">Uncharacterized protein</fullName>
    </submittedName>
</protein>